<accession>A0AAV5ST87</accession>
<dbReference type="EMBL" id="BTSX01000002">
    <property type="protein sequence ID" value="GMS86358.1"/>
    <property type="molecule type" value="Genomic_DNA"/>
</dbReference>
<name>A0AAV5ST87_9BILA</name>
<sequence>VESESAILDINASDPAEKLLTEKELIGSLTDAMRTFYLLQELAPEVHAEVYRKQQYENNAILRRIEEIKTASADNDNDDDFDYTRYDCEDLPKGSKRFFKRTIPQEFYINHQLRADLSSVSEILFCHGELNNSLYFVTATRGEEIGDGWERKFEFFKMVCPPNDKHSAVLLRIRKTSFLLQSGSMDIDCGYESHFETKCTVKKILGDGTVGCVFQVVNKIFPMEFAVRRVAVNT</sequence>
<comment type="caution">
    <text evidence="1">The sequence shown here is derived from an EMBL/GenBank/DDBJ whole genome shotgun (WGS) entry which is preliminary data.</text>
</comment>
<dbReference type="AlphaFoldDB" id="A0AAV5ST87"/>
<dbReference type="Proteomes" id="UP001432027">
    <property type="component" value="Unassembled WGS sequence"/>
</dbReference>
<protein>
    <submittedName>
        <fullName evidence="1">Uncharacterized protein</fullName>
    </submittedName>
</protein>
<gene>
    <name evidence="1" type="ORF">PENTCL1PPCAC_8533</name>
</gene>
<feature type="non-terminal residue" evidence="1">
    <location>
        <position position="234"/>
    </location>
</feature>
<proteinExistence type="predicted"/>
<organism evidence="1 2">
    <name type="scientific">Pristionchus entomophagus</name>
    <dbReference type="NCBI Taxonomy" id="358040"/>
    <lineage>
        <taxon>Eukaryota</taxon>
        <taxon>Metazoa</taxon>
        <taxon>Ecdysozoa</taxon>
        <taxon>Nematoda</taxon>
        <taxon>Chromadorea</taxon>
        <taxon>Rhabditida</taxon>
        <taxon>Rhabditina</taxon>
        <taxon>Diplogasteromorpha</taxon>
        <taxon>Diplogasteroidea</taxon>
        <taxon>Neodiplogasteridae</taxon>
        <taxon>Pristionchus</taxon>
    </lineage>
</organism>
<feature type="non-terminal residue" evidence="1">
    <location>
        <position position="1"/>
    </location>
</feature>
<evidence type="ECO:0000313" key="2">
    <source>
        <dbReference type="Proteomes" id="UP001432027"/>
    </source>
</evidence>
<evidence type="ECO:0000313" key="1">
    <source>
        <dbReference type="EMBL" id="GMS86358.1"/>
    </source>
</evidence>
<keyword evidence="2" id="KW-1185">Reference proteome</keyword>
<reference evidence="1" key="1">
    <citation type="submission" date="2023-10" db="EMBL/GenBank/DDBJ databases">
        <title>Genome assembly of Pristionchus species.</title>
        <authorList>
            <person name="Yoshida K."/>
            <person name="Sommer R.J."/>
        </authorList>
    </citation>
    <scope>NUCLEOTIDE SEQUENCE</scope>
    <source>
        <strain evidence="1">RS0144</strain>
    </source>
</reference>